<evidence type="ECO:0000256" key="1">
    <source>
        <dbReference type="SAM" id="Phobius"/>
    </source>
</evidence>
<dbReference type="OrthoDB" id="7205479at2"/>
<comment type="caution">
    <text evidence="2">The sequence shown here is derived from an EMBL/GenBank/DDBJ whole genome shotgun (WGS) entry which is preliminary data.</text>
</comment>
<evidence type="ECO:0000313" key="2">
    <source>
        <dbReference type="EMBL" id="EEG77861.1"/>
    </source>
</evidence>
<keyword evidence="3" id="KW-1185">Reference proteome</keyword>
<dbReference type="PANTHER" id="PTHR37309">
    <property type="entry name" value="SLR0284 PROTEIN"/>
    <property type="match status" value="1"/>
</dbReference>
<dbReference type="Pfam" id="PF04020">
    <property type="entry name" value="Phage_holin_4_2"/>
    <property type="match status" value="1"/>
</dbReference>
<dbReference type="AlphaFoldDB" id="C0GFA1"/>
<feature type="transmembrane region" description="Helical" evidence="1">
    <location>
        <begin position="12"/>
        <end position="42"/>
    </location>
</feature>
<dbReference type="PANTHER" id="PTHR37309:SF1">
    <property type="entry name" value="SLR0284 PROTEIN"/>
    <property type="match status" value="1"/>
</dbReference>
<feature type="transmembrane region" description="Helical" evidence="1">
    <location>
        <begin position="90"/>
        <end position="111"/>
    </location>
</feature>
<reference evidence="2 3" key="1">
    <citation type="submission" date="2009-02" db="EMBL/GenBank/DDBJ databases">
        <title>Sequencing of the draft genome and assembly of Dethiobacter alkaliphilus AHT 1.</title>
        <authorList>
            <consortium name="US DOE Joint Genome Institute (JGI-PGF)"/>
            <person name="Lucas S."/>
            <person name="Copeland A."/>
            <person name="Lapidus A."/>
            <person name="Glavina del Rio T."/>
            <person name="Dalin E."/>
            <person name="Tice H."/>
            <person name="Bruce D."/>
            <person name="Goodwin L."/>
            <person name="Pitluck S."/>
            <person name="Larimer F."/>
            <person name="Land M.L."/>
            <person name="Hauser L."/>
            <person name="Muyzer G."/>
        </authorList>
    </citation>
    <scope>NUCLEOTIDE SEQUENCE [LARGE SCALE GENOMIC DNA]</scope>
    <source>
        <strain evidence="2 3">AHT 1</strain>
    </source>
</reference>
<organism evidence="2 3">
    <name type="scientific">Dethiobacter alkaliphilus AHT 1</name>
    <dbReference type="NCBI Taxonomy" id="555088"/>
    <lineage>
        <taxon>Bacteria</taxon>
        <taxon>Bacillati</taxon>
        <taxon>Bacillota</taxon>
        <taxon>Dethiobacteria</taxon>
        <taxon>Dethiobacterales</taxon>
        <taxon>Dethiobacteraceae</taxon>
        <taxon>Dethiobacter</taxon>
    </lineage>
</organism>
<dbReference type="InterPro" id="IPR007165">
    <property type="entry name" value="Phage_holin_4_2"/>
</dbReference>
<protein>
    <recommendedName>
        <fullName evidence="4">Phage holin family protein</fullName>
    </recommendedName>
</protein>
<keyword evidence="1" id="KW-0472">Membrane</keyword>
<evidence type="ECO:0000313" key="3">
    <source>
        <dbReference type="Proteomes" id="UP000006443"/>
    </source>
</evidence>
<feature type="transmembrane region" description="Helical" evidence="1">
    <location>
        <begin position="54"/>
        <end position="78"/>
    </location>
</feature>
<keyword evidence="1" id="KW-0812">Transmembrane</keyword>
<accession>C0GFA1</accession>
<dbReference type="eggNOG" id="COG1950">
    <property type="taxonomic scope" value="Bacteria"/>
</dbReference>
<proteinExistence type="predicted"/>
<gene>
    <name evidence="2" type="ORF">DealDRAFT_1160</name>
</gene>
<dbReference type="RefSeq" id="WP_008515724.1">
    <property type="nucleotide sequence ID" value="NZ_ACJM01000005.1"/>
</dbReference>
<evidence type="ECO:0008006" key="4">
    <source>
        <dbReference type="Google" id="ProtNLM"/>
    </source>
</evidence>
<dbReference type="Proteomes" id="UP000006443">
    <property type="component" value="Unassembled WGS sequence"/>
</dbReference>
<dbReference type="EMBL" id="ACJM01000005">
    <property type="protein sequence ID" value="EEG77861.1"/>
    <property type="molecule type" value="Genomic_DNA"/>
</dbReference>
<name>C0GFA1_DETAL</name>
<dbReference type="STRING" id="555088.DealDRAFT_1160"/>
<sequence length="114" mass="12220">MRGFIWRWILNAIALYLTAQIITGITLDGFAAVVVAALVWGFVNSVIRPVVNLIALPITILTVGLFTLVINGFLLWLVAEAVTGFYVDGILMGIAGALLLSIISSVLSAVFDEK</sequence>
<keyword evidence="1" id="KW-1133">Transmembrane helix</keyword>